<feature type="region of interest" description="Disordered" evidence="1">
    <location>
        <begin position="1"/>
        <end position="154"/>
    </location>
</feature>
<feature type="compositionally biased region" description="Low complexity" evidence="1">
    <location>
        <begin position="59"/>
        <end position="73"/>
    </location>
</feature>
<keyword evidence="3" id="KW-1185">Reference proteome</keyword>
<dbReference type="AlphaFoldDB" id="A0A843VQI5"/>
<accession>A0A843VQI5</accession>
<feature type="region of interest" description="Disordered" evidence="1">
    <location>
        <begin position="533"/>
        <end position="552"/>
    </location>
</feature>
<dbReference type="PANTHER" id="PTHR36022">
    <property type="entry name" value="GPI-ANCHORED ADHESIN-LIKE PROTEIN"/>
    <property type="match status" value="1"/>
</dbReference>
<feature type="compositionally biased region" description="Polar residues" evidence="1">
    <location>
        <begin position="235"/>
        <end position="259"/>
    </location>
</feature>
<dbReference type="OrthoDB" id="1921902at2759"/>
<organism evidence="2 3">
    <name type="scientific">Colocasia esculenta</name>
    <name type="common">Wild taro</name>
    <name type="synonym">Arum esculentum</name>
    <dbReference type="NCBI Taxonomy" id="4460"/>
    <lineage>
        <taxon>Eukaryota</taxon>
        <taxon>Viridiplantae</taxon>
        <taxon>Streptophyta</taxon>
        <taxon>Embryophyta</taxon>
        <taxon>Tracheophyta</taxon>
        <taxon>Spermatophyta</taxon>
        <taxon>Magnoliopsida</taxon>
        <taxon>Liliopsida</taxon>
        <taxon>Araceae</taxon>
        <taxon>Aroideae</taxon>
        <taxon>Colocasieae</taxon>
        <taxon>Colocasia</taxon>
    </lineage>
</organism>
<reference evidence="2" key="1">
    <citation type="submission" date="2017-07" db="EMBL/GenBank/DDBJ databases">
        <title>Taro Niue Genome Assembly and Annotation.</title>
        <authorList>
            <person name="Atibalentja N."/>
            <person name="Keating K."/>
            <person name="Fields C.J."/>
        </authorList>
    </citation>
    <scope>NUCLEOTIDE SEQUENCE</scope>
    <source>
        <strain evidence="2">Niue_2</strain>
        <tissue evidence="2">Leaf</tissue>
    </source>
</reference>
<evidence type="ECO:0000313" key="3">
    <source>
        <dbReference type="Proteomes" id="UP000652761"/>
    </source>
</evidence>
<dbReference type="EMBL" id="NMUH01001783">
    <property type="protein sequence ID" value="MQL95344.1"/>
    <property type="molecule type" value="Genomic_DNA"/>
</dbReference>
<proteinExistence type="predicted"/>
<name>A0A843VQI5_COLES</name>
<gene>
    <name evidence="2" type="ORF">Taro_027997</name>
</gene>
<sequence>MNGLAKLRRKKTPAMRIDAKPKTAVSRNPLRELSNGRLQPAHSRKGVKGGCFGFLLTNSSSSSSVSSTASSSSRGVLPRSPKSAPLCSRAPRPLDARGGPAGVRSRASLKDVSGGARPRFRSLKQSRTDEQQKPTSRSILPRRNRGRAGSEECALQKKDAVEGGRCAAAGDTKGSAFEAASEDGNGATSLRSTPGRGAIPAHFAEVCLGFNLVECGDQLSHGSVLVAAPGKEGGQQPSHSPASTKTATPPVQASISPELGTQSALPTPACFAAGHLVAGVQDRRKCRPRGFLTGGNCGVEIADGGCLGSSGASGSGSGSRRVSLTPPPPLEASVHWLSPPCDDSSGRLRPSAVSSSSKKAPLGVSPAEASVHWFLSPLADATDACVLEDFPSAASEPTGDSPEFGSLLGMSSSPFEKTPSGVEICCSPTANSSVSPFSLIIQKATASARGRNHSLRGKGRRHRYGSVVNNSLFSGDSDGGSNVICTPSTCSCSSRQVGSFPAFDLQDMGEAVETLNPSSPLWKLLSSETQELLSFSPPKSGDPSTPSNSISLSCFRRPSWHRKSVKDGSHAREERSSSSEMKVSWREGLISRMFEMDEFDQTVWTSDKENVGSHGEDELSLQPDIKLVQILGRSSMIKDVNEQFATDGYGSFEFVGNKQNGEKGEVKVSSPIPIPCAESLRMDMDALASSDDSDWNLFFKNNLFEV</sequence>
<protein>
    <submittedName>
        <fullName evidence="2">Uncharacterized protein</fullName>
    </submittedName>
</protein>
<comment type="caution">
    <text evidence="2">The sequence shown here is derived from an EMBL/GenBank/DDBJ whole genome shotgun (WGS) entry which is preliminary data.</text>
</comment>
<feature type="compositionally biased region" description="Polar residues" evidence="1">
    <location>
        <begin position="542"/>
        <end position="552"/>
    </location>
</feature>
<feature type="region of interest" description="Disordered" evidence="1">
    <location>
        <begin position="310"/>
        <end position="361"/>
    </location>
</feature>
<feature type="compositionally biased region" description="Basic residues" evidence="1">
    <location>
        <begin position="1"/>
        <end position="13"/>
    </location>
</feature>
<dbReference type="Proteomes" id="UP000652761">
    <property type="component" value="Unassembled WGS sequence"/>
</dbReference>
<dbReference type="PANTHER" id="PTHR36022:SF1">
    <property type="entry name" value="GPI-ANCHORED ADHESIN-LIKE PROTEIN"/>
    <property type="match status" value="1"/>
</dbReference>
<evidence type="ECO:0000313" key="2">
    <source>
        <dbReference type="EMBL" id="MQL95344.1"/>
    </source>
</evidence>
<evidence type="ECO:0000256" key="1">
    <source>
        <dbReference type="SAM" id="MobiDB-lite"/>
    </source>
</evidence>
<feature type="region of interest" description="Disordered" evidence="1">
    <location>
        <begin position="227"/>
        <end position="259"/>
    </location>
</feature>
<feature type="compositionally biased region" description="Low complexity" evidence="1">
    <location>
        <begin position="347"/>
        <end position="361"/>
    </location>
</feature>